<dbReference type="EMBL" id="JARYMX010000004">
    <property type="protein sequence ID" value="KAJ9551180.1"/>
    <property type="molecule type" value="Genomic_DNA"/>
</dbReference>
<dbReference type="PRINTS" id="PR00364">
    <property type="entry name" value="DISEASERSIST"/>
</dbReference>
<feature type="domain" description="NB-ARC" evidence="4">
    <location>
        <begin position="104"/>
        <end position="267"/>
    </location>
</feature>
<dbReference type="PANTHER" id="PTHR11017">
    <property type="entry name" value="LEUCINE-RICH REPEAT-CONTAINING PROTEIN"/>
    <property type="match status" value="1"/>
</dbReference>
<dbReference type="GO" id="GO:0006952">
    <property type="term" value="P:defense response"/>
    <property type="evidence" value="ECO:0007669"/>
    <property type="project" value="InterPro"/>
</dbReference>
<dbReference type="Gene3D" id="1.10.8.430">
    <property type="entry name" value="Helical domain of apoptotic protease-activating factors"/>
    <property type="match status" value="1"/>
</dbReference>
<feature type="compositionally biased region" description="Polar residues" evidence="3">
    <location>
        <begin position="818"/>
        <end position="828"/>
    </location>
</feature>
<dbReference type="InterPro" id="IPR042197">
    <property type="entry name" value="Apaf_helical"/>
</dbReference>
<gene>
    <name evidence="6" type="ORF">OSB04_015225</name>
</gene>
<evidence type="ECO:0000259" key="4">
    <source>
        <dbReference type="Pfam" id="PF00931"/>
    </source>
</evidence>
<dbReference type="Gene3D" id="3.80.10.10">
    <property type="entry name" value="Ribonuclease Inhibitor"/>
    <property type="match status" value="1"/>
</dbReference>
<evidence type="ECO:0000256" key="1">
    <source>
        <dbReference type="ARBA" id="ARBA00022614"/>
    </source>
</evidence>
<accession>A0AA38WGC2</accession>
<dbReference type="InterPro" id="IPR036390">
    <property type="entry name" value="WH_DNA-bd_sf"/>
</dbReference>
<proteinExistence type="predicted"/>
<evidence type="ECO:0000256" key="2">
    <source>
        <dbReference type="ARBA" id="ARBA00022737"/>
    </source>
</evidence>
<feature type="compositionally biased region" description="Polar residues" evidence="3">
    <location>
        <begin position="839"/>
        <end position="869"/>
    </location>
</feature>
<dbReference type="PANTHER" id="PTHR11017:SF448">
    <property type="entry name" value="TIR DOMAIN, P-LOOP CONTAINING NUCLEOSIDE TRIPHOSPHATE HYDROLASE"/>
    <property type="match status" value="1"/>
</dbReference>
<dbReference type="Proteomes" id="UP001172457">
    <property type="component" value="Chromosome 4"/>
</dbReference>
<feature type="domain" description="Disease resistance protein Roq1-like winged-helix" evidence="5">
    <location>
        <begin position="342"/>
        <end position="409"/>
    </location>
</feature>
<keyword evidence="7" id="KW-1185">Reference proteome</keyword>
<organism evidence="6 7">
    <name type="scientific">Centaurea solstitialis</name>
    <name type="common">yellow star-thistle</name>
    <dbReference type="NCBI Taxonomy" id="347529"/>
    <lineage>
        <taxon>Eukaryota</taxon>
        <taxon>Viridiplantae</taxon>
        <taxon>Streptophyta</taxon>
        <taxon>Embryophyta</taxon>
        <taxon>Tracheophyta</taxon>
        <taxon>Spermatophyta</taxon>
        <taxon>Magnoliopsida</taxon>
        <taxon>eudicotyledons</taxon>
        <taxon>Gunneridae</taxon>
        <taxon>Pentapetalae</taxon>
        <taxon>asterids</taxon>
        <taxon>campanulids</taxon>
        <taxon>Asterales</taxon>
        <taxon>Asteraceae</taxon>
        <taxon>Carduoideae</taxon>
        <taxon>Cardueae</taxon>
        <taxon>Centaureinae</taxon>
        <taxon>Centaurea</taxon>
    </lineage>
</organism>
<dbReference type="Pfam" id="PF00931">
    <property type="entry name" value="NB-ARC"/>
    <property type="match status" value="1"/>
</dbReference>
<dbReference type="InterPro" id="IPR027417">
    <property type="entry name" value="P-loop_NTPase"/>
</dbReference>
<evidence type="ECO:0000313" key="7">
    <source>
        <dbReference type="Proteomes" id="UP001172457"/>
    </source>
</evidence>
<comment type="caution">
    <text evidence="6">The sequence shown here is derived from an EMBL/GenBank/DDBJ whole genome shotgun (WGS) entry which is preliminary data.</text>
</comment>
<dbReference type="Pfam" id="PF23282">
    <property type="entry name" value="WHD_ROQ1"/>
    <property type="match status" value="1"/>
</dbReference>
<name>A0AA38WGC2_9ASTR</name>
<feature type="region of interest" description="Disordered" evidence="3">
    <location>
        <begin position="812"/>
        <end position="869"/>
    </location>
</feature>
<dbReference type="CDD" id="cd00009">
    <property type="entry name" value="AAA"/>
    <property type="match status" value="1"/>
</dbReference>
<evidence type="ECO:0008006" key="8">
    <source>
        <dbReference type="Google" id="ProtNLM"/>
    </source>
</evidence>
<dbReference type="SUPFAM" id="SSF52540">
    <property type="entry name" value="P-loop containing nucleoside triphosphate hydrolases"/>
    <property type="match status" value="1"/>
</dbReference>
<protein>
    <recommendedName>
        <fullName evidence="8">NB-ARC domain-containing protein</fullName>
    </recommendedName>
</protein>
<dbReference type="InterPro" id="IPR044974">
    <property type="entry name" value="Disease_R_plants"/>
</dbReference>
<keyword evidence="2" id="KW-0677">Repeat</keyword>
<evidence type="ECO:0000256" key="3">
    <source>
        <dbReference type="SAM" id="MobiDB-lite"/>
    </source>
</evidence>
<dbReference type="AlphaFoldDB" id="A0AA38WGC2"/>
<sequence>METRTEIEPFAVFGWVQFVFSSRDGNHDFSFQLNLFFLGEMETQTKIKHISVFGSVFSGRDGNQNGKKRSEVAFLEKIVDDIYNNKVARKLVDLPRHLTGMNARYEEISSWLEQSDKKVLVIFGMGGSGKTTLANYIVSLNSQHFESIVIVRVMGGIGKQDNQHELLRKFVSDLFGAEKGVWMHRGMIDRALKKKKALIVFDDVDEPNELERFLGTGDINKQSKIIITTRKNKTHGWLQTRSWSCEEYNMQLLNNDEALELLSLHAFGFKIPKEGYEEHTKEVLQYCEGNPWALEVLGSSLSEDNSIRHWESTLDALKKDMDDRIHGVLITSYNSLPRSLTKELFLHIACFFVGEDKDYVEQILENDYCAPSGIKALINRCLLSVSPNNKLMMYRLVQEMGKNIIRKESKRVKERSRVFDSHDSYNLLRKRKPSEDIYLTTDSLRRMDILKLLKLKDVHLHGNYKNFPDDLRWLCWHQFRFPTIPFGLFQGKLVAIDMSHSNLEVFEPPIVLQSLKTLNLQGSKSLLAIRKLYVYDCKSLEKITFESHRFTMQEFGYGGCAQLFEVEGFFKLMPIANLVETELRHMAWLKNYQYHEVSLVGDDELTLFRTKQIQMLYEFGIMSTSLPDIKDPNMIYEYSSESPSVCFRVPSCPENKRLIGLNVSFKYTILEDDDPTWFVKIHTNNGVDYMYNPHVFGHPGEGKVGIWLSFWPIGSKLVTGDEVNVSIVVMSEIMEAKDCGASLVYAEDDETMEINMPWVETLGGDLSAFQLSTGANYLCRRDFFKLMEVGGLTRGWLSILVGSTIDDREVRGWRKTGRPNTSFNPSRTESSHPLLIELSDSSFNPSQTESSRPSLTKLPDSSSTAPKKF</sequence>
<dbReference type="SUPFAM" id="SSF52058">
    <property type="entry name" value="L domain-like"/>
    <property type="match status" value="1"/>
</dbReference>
<dbReference type="InterPro" id="IPR032675">
    <property type="entry name" value="LRR_dom_sf"/>
</dbReference>
<dbReference type="Gene3D" id="3.40.50.300">
    <property type="entry name" value="P-loop containing nucleotide triphosphate hydrolases"/>
    <property type="match status" value="1"/>
</dbReference>
<evidence type="ECO:0000259" key="5">
    <source>
        <dbReference type="Pfam" id="PF23282"/>
    </source>
</evidence>
<evidence type="ECO:0000313" key="6">
    <source>
        <dbReference type="EMBL" id="KAJ9551180.1"/>
    </source>
</evidence>
<reference evidence="6" key="1">
    <citation type="submission" date="2023-03" db="EMBL/GenBank/DDBJ databases">
        <title>Chromosome-scale reference genome and RAD-based genetic map of yellow starthistle (Centaurea solstitialis) reveal putative structural variation and QTLs associated with invader traits.</title>
        <authorList>
            <person name="Reatini B."/>
            <person name="Cang F.A."/>
            <person name="Jiang Q."/>
            <person name="Mckibben M.T.W."/>
            <person name="Barker M.S."/>
            <person name="Rieseberg L.H."/>
            <person name="Dlugosch K.M."/>
        </authorList>
    </citation>
    <scope>NUCLEOTIDE SEQUENCE</scope>
    <source>
        <strain evidence="6">CAN-66</strain>
        <tissue evidence="6">Leaf</tissue>
    </source>
</reference>
<dbReference type="SUPFAM" id="SSF46785">
    <property type="entry name" value="Winged helix' DNA-binding domain"/>
    <property type="match status" value="1"/>
</dbReference>
<dbReference type="GO" id="GO:0043531">
    <property type="term" value="F:ADP binding"/>
    <property type="evidence" value="ECO:0007669"/>
    <property type="project" value="InterPro"/>
</dbReference>
<keyword evidence="1" id="KW-0433">Leucine-rich repeat</keyword>
<dbReference type="InterPro" id="IPR002182">
    <property type="entry name" value="NB-ARC"/>
</dbReference>
<dbReference type="InterPro" id="IPR058192">
    <property type="entry name" value="WHD_ROQ1-like"/>
</dbReference>